<reference evidence="1 2" key="1">
    <citation type="journal article" date="2019" name="PLoS Biol.">
        <title>Sex chromosomes control vertical transmission of feminizing Wolbachia symbionts in an isopod.</title>
        <authorList>
            <person name="Becking T."/>
            <person name="Chebbi M.A."/>
            <person name="Giraud I."/>
            <person name="Moumen B."/>
            <person name="Laverre T."/>
            <person name="Caubet Y."/>
            <person name="Peccoud J."/>
            <person name="Gilbert C."/>
            <person name="Cordaux R."/>
        </authorList>
    </citation>
    <scope>NUCLEOTIDE SEQUENCE [LARGE SCALE GENOMIC DNA]</scope>
    <source>
        <strain evidence="1">ANa2</strain>
        <tissue evidence="1">Whole body excluding digestive tract and cuticle</tissue>
    </source>
</reference>
<name>A0A5N5SM37_9CRUS</name>
<accession>A0A5N5SM37</accession>
<sequence length="306" mass="34388">MNRIQLDNVHSTIFTPQEYQVELIDSCLKGNTVAVLASRSTRTFLVTMVTRELSYQTRSKEDGGLDKRTLIIGKSGPKLVAAGEAIQQNTNLAVATYTSLEQVKGWTDKWEKVFLDSQVIVMTSDVLETGFETNYLNFEDNLNLLVITDAHLLLASQVLSEFLLDLEIMVLSRVAKSCRIIAMTSPVLKQSLSPSLLDSLLNYLSHKTGCKINTSSEIVTILRYINKPQERLIMCASPYGSPRPDPETEVRNLIAHAMGFLEDHRYDPVEVYGPEYAEFCVGVPDPIREPKQILKEFLTILDNLEN</sequence>
<dbReference type="InterPro" id="IPR027417">
    <property type="entry name" value="P-loop_NTPase"/>
</dbReference>
<dbReference type="OrthoDB" id="2392202at2759"/>
<organism evidence="1 2">
    <name type="scientific">Armadillidium nasatum</name>
    <dbReference type="NCBI Taxonomy" id="96803"/>
    <lineage>
        <taxon>Eukaryota</taxon>
        <taxon>Metazoa</taxon>
        <taxon>Ecdysozoa</taxon>
        <taxon>Arthropoda</taxon>
        <taxon>Crustacea</taxon>
        <taxon>Multicrustacea</taxon>
        <taxon>Malacostraca</taxon>
        <taxon>Eumalacostraca</taxon>
        <taxon>Peracarida</taxon>
        <taxon>Isopoda</taxon>
        <taxon>Oniscidea</taxon>
        <taxon>Crinocheta</taxon>
        <taxon>Armadillidiidae</taxon>
        <taxon>Armadillidium</taxon>
    </lineage>
</organism>
<dbReference type="AlphaFoldDB" id="A0A5N5SM37"/>
<proteinExistence type="predicted"/>
<dbReference type="SUPFAM" id="SSF52540">
    <property type="entry name" value="P-loop containing nucleoside triphosphate hydrolases"/>
    <property type="match status" value="1"/>
</dbReference>
<dbReference type="Proteomes" id="UP000326759">
    <property type="component" value="Unassembled WGS sequence"/>
</dbReference>
<comment type="caution">
    <text evidence="1">The sequence shown here is derived from an EMBL/GenBank/DDBJ whole genome shotgun (WGS) entry which is preliminary data.</text>
</comment>
<dbReference type="Gene3D" id="3.40.50.300">
    <property type="entry name" value="P-loop containing nucleotide triphosphate hydrolases"/>
    <property type="match status" value="1"/>
</dbReference>
<protein>
    <submittedName>
        <fullName evidence="1">Endoribonuclease Dicer</fullName>
    </submittedName>
</protein>
<evidence type="ECO:0000313" key="2">
    <source>
        <dbReference type="Proteomes" id="UP000326759"/>
    </source>
</evidence>
<gene>
    <name evidence="1" type="primary">DICER1_1</name>
    <name evidence="1" type="ORF">Anas_10429</name>
</gene>
<evidence type="ECO:0000313" key="1">
    <source>
        <dbReference type="EMBL" id="KAB7495066.1"/>
    </source>
</evidence>
<dbReference type="EMBL" id="SEYY01023130">
    <property type="protein sequence ID" value="KAB7495066.1"/>
    <property type="molecule type" value="Genomic_DNA"/>
</dbReference>
<keyword evidence="2" id="KW-1185">Reference proteome</keyword>